<feature type="region of interest" description="Disordered" evidence="1">
    <location>
        <begin position="1"/>
        <end position="61"/>
    </location>
</feature>
<proteinExistence type="predicted"/>
<sequence>MYRKRQREPPRERASSSNLDSLSATMEAILNRLTTLEQRTGTPGPTTHTERGITPPPPTAAEPTLALAARHVARAWPASLAPPAPRHYQRRHRRTSLSVLLTR</sequence>
<dbReference type="Proteomes" id="UP000838878">
    <property type="component" value="Chromosome 8"/>
</dbReference>
<evidence type="ECO:0000313" key="3">
    <source>
        <dbReference type="Proteomes" id="UP000838878"/>
    </source>
</evidence>
<organism evidence="2 3">
    <name type="scientific">Brenthis ino</name>
    <name type="common">lesser marbled fritillary</name>
    <dbReference type="NCBI Taxonomy" id="405034"/>
    <lineage>
        <taxon>Eukaryota</taxon>
        <taxon>Metazoa</taxon>
        <taxon>Ecdysozoa</taxon>
        <taxon>Arthropoda</taxon>
        <taxon>Hexapoda</taxon>
        <taxon>Insecta</taxon>
        <taxon>Pterygota</taxon>
        <taxon>Neoptera</taxon>
        <taxon>Endopterygota</taxon>
        <taxon>Lepidoptera</taxon>
        <taxon>Glossata</taxon>
        <taxon>Ditrysia</taxon>
        <taxon>Papilionoidea</taxon>
        <taxon>Nymphalidae</taxon>
        <taxon>Heliconiinae</taxon>
        <taxon>Argynnini</taxon>
        <taxon>Brenthis</taxon>
    </lineage>
</organism>
<name>A0A8J9YGT1_9NEOP</name>
<keyword evidence="3" id="KW-1185">Reference proteome</keyword>
<feature type="compositionally biased region" description="Polar residues" evidence="1">
    <location>
        <begin position="32"/>
        <end position="47"/>
    </location>
</feature>
<dbReference type="AlphaFoldDB" id="A0A8J9YGT1"/>
<evidence type="ECO:0000313" key="2">
    <source>
        <dbReference type="EMBL" id="CAH0730304.1"/>
    </source>
</evidence>
<feature type="compositionally biased region" description="Polar residues" evidence="1">
    <location>
        <begin position="15"/>
        <end position="24"/>
    </location>
</feature>
<accession>A0A8J9YGT1</accession>
<gene>
    <name evidence="2" type="ORF">BINO364_LOCUS15300</name>
</gene>
<feature type="region of interest" description="Disordered" evidence="1">
    <location>
        <begin position="81"/>
        <end position="103"/>
    </location>
</feature>
<protein>
    <submittedName>
        <fullName evidence="2">Uncharacterized protein</fullName>
    </submittedName>
</protein>
<dbReference type="OrthoDB" id="7489985at2759"/>
<evidence type="ECO:0000256" key="1">
    <source>
        <dbReference type="SAM" id="MobiDB-lite"/>
    </source>
</evidence>
<feature type="non-terminal residue" evidence="2">
    <location>
        <position position="103"/>
    </location>
</feature>
<dbReference type="EMBL" id="OV170228">
    <property type="protein sequence ID" value="CAH0730304.1"/>
    <property type="molecule type" value="Genomic_DNA"/>
</dbReference>
<reference evidence="2" key="1">
    <citation type="submission" date="2021-12" db="EMBL/GenBank/DDBJ databases">
        <authorList>
            <person name="Martin H S."/>
        </authorList>
    </citation>
    <scope>NUCLEOTIDE SEQUENCE</scope>
</reference>